<dbReference type="AlphaFoldDB" id="A0A386WJ91"/>
<protein>
    <submittedName>
        <fullName evidence="3">Uncharacterized protein</fullName>
    </submittedName>
</protein>
<keyword evidence="2" id="KW-0732">Signal</keyword>
<proteinExistence type="predicted"/>
<evidence type="ECO:0000313" key="4">
    <source>
        <dbReference type="Proteomes" id="UP000267804"/>
    </source>
</evidence>
<accession>A0A386WJ91</accession>
<feature type="chain" id="PRO_5017405062" evidence="2">
    <location>
        <begin position="27"/>
        <end position="189"/>
    </location>
</feature>
<organism evidence="3 4">
    <name type="scientific">Micromonospora tulbaghiae</name>
    <dbReference type="NCBI Taxonomy" id="479978"/>
    <lineage>
        <taxon>Bacteria</taxon>
        <taxon>Bacillati</taxon>
        <taxon>Actinomycetota</taxon>
        <taxon>Actinomycetes</taxon>
        <taxon>Micromonosporales</taxon>
        <taxon>Micromonosporaceae</taxon>
        <taxon>Micromonospora</taxon>
    </lineage>
</organism>
<name>A0A386WJ91_9ACTN</name>
<dbReference type="KEGG" id="mtua:CSH63_13400"/>
<reference evidence="3 4" key="1">
    <citation type="submission" date="2017-10" db="EMBL/GenBank/DDBJ databases">
        <title>Integration of genomic and chemical information greatly accelerates assignment of the full stereostructure of myelolactone, a potent inhibitor of myeloma from a marine-derived Micromonospora.</title>
        <authorList>
            <person name="Kim M.C."/>
            <person name="Machado H."/>
            <person name="Jensen P.R."/>
            <person name="Fenical W."/>
        </authorList>
    </citation>
    <scope>NUCLEOTIDE SEQUENCE [LARGE SCALE GENOMIC DNA]</scope>
    <source>
        <strain evidence="3 4">CNY-010</strain>
    </source>
</reference>
<dbReference type="EMBL" id="CP024087">
    <property type="protein sequence ID" value="AYF28425.1"/>
    <property type="molecule type" value="Genomic_DNA"/>
</dbReference>
<dbReference type="RefSeq" id="WP_120570559.1">
    <property type="nucleotide sequence ID" value="NZ_CP024087.1"/>
</dbReference>
<feature type="region of interest" description="Disordered" evidence="1">
    <location>
        <begin position="46"/>
        <end position="98"/>
    </location>
</feature>
<dbReference type="Proteomes" id="UP000267804">
    <property type="component" value="Chromosome"/>
</dbReference>
<evidence type="ECO:0000313" key="3">
    <source>
        <dbReference type="EMBL" id="AYF28425.1"/>
    </source>
</evidence>
<feature type="compositionally biased region" description="Pro residues" evidence="1">
    <location>
        <begin position="50"/>
        <end position="59"/>
    </location>
</feature>
<sequence>MRDPARRRRRLAVVALAALAGAPACADRPVSPLPVRPAVTSAVAVAPPTAATPPGPTPAPRGASTPVPAPSRAAPTSPGTRSRPPVVPPATRPTPSVRTTAPAACFGPVRYDLVLAETELALLKSLCFAAGGILRITGIGPGEVTVDREDLVSRSYEAGVVDIRFVRTGTVVVTVPQDGRAYPITVVVV</sequence>
<gene>
    <name evidence="3" type="ORF">CSH63_13400</name>
</gene>
<feature type="signal peptide" evidence="2">
    <location>
        <begin position="1"/>
        <end position="26"/>
    </location>
</feature>
<evidence type="ECO:0000256" key="1">
    <source>
        <dbReference type="SAM" id="MobiDB-lite"/>
    </source>
</evidence>
<evidence type="ECO:0000256" key="2">
    <source>
        <dbReference type="SAM" id="SignalP"/>
    </source>
</evidence>